<accession>A0A5S9X1F8</accession>
<evidence type="ECO:0000313" key="3">
    <source>
        <dbReference type="Proteomes" id="UP000426265"/>
    </source>
</evidence>
<evidence type="ECO:0000313" key="4">
    <source>
        <dbReference type="Proteomes" id="UP000434276"/>
    </source>
</evidence>
<dbReference type="OrthoDB" id="1114458at2759"/>
<dbReference type="EMBL" id="CACSHJ010000088">
    <property type="protein sequence ID" value="CAA0371880.1"/>
    <property type="molecule type" value="Genomic_DNA"/>
</dbReference>
<sequence>MADSFPDSIRLHQRCWSDFSFTLAIDELLSPFGLCFPFNNFSNYVLVITI</sequence>
<proteinExistence type="predicted"/>
<name>A0A5S9X1F8_ARATH</name>
<dbReference type="ExpressionAtlas" id="A0A5S9X1F8">
    <property type="expression patterns" value="baseline and differential"/>
</dbReference>
<organism evidence="1 4">
    <name type="scientific">Arabidopsis thaliana</name>
    <name type="common">Mouse-ear cress</name>
    <dbReference type="NCBI Taxonomy" id="3702"/>
    <lineage>
        <taxon>Eukaryota</taxon>
        <taxon>Viridiplantae</taxon>
        <taxon>Streptophyta</taxon>
        <taxon>Embryophyta</taxon>
        <taxon>Tracheophyta</taxon>
        <taxon>Spermatophyta</taxon>
        <taxon>Magnoliopsida</taxon>
        <taxon>eudicotyledons</taxon>
        <taxon>Gunneridae</taxon>
        <taxon>Pentapetalae</taxon>
        <taxon>rosids</taxon>
        <taxon>malvids</taxon>
        <taxon>Brassicales</taxon>
        <taxon>Brassicaceae</taxon>
        <taxon>Camelineae</taxon>
        <taxon>Arabidopsis</taxon>
    </lineage>
</organism>
<evidence type="ECO:0000313" key="1">
    <source>
        <dbReference type="EMBL" id="CAA0371880.1"/>
    </source>
</evidence>
<dbReference type="Proteomes" id="UP000426265">
    <property type="component" value="Unassembled WGS sequence"/>
</dbReference>
<dbReference type="Proteomes" id="UP000434276">
    <property type="component" value="Unassembled WGS sequence"/>
</dbReference>
<reference evidence="1 4" key="1">
    <citation type="submission" date="2019-12" db="EMBL/GenBank/DDBJ databases">
        <authorList>
            <person name="Jiao W.-B."/>
            <person name="Schneeberger K."/>
        </authorList>
    </citation>
    <scope>NUCLEOTIDE SEQUENCE [LARGE SCALE GENOMIC DNA]</scope>
    <source>
        <strain evidence="3">cv. An-1</strain>
        <strain evidence="4">cv. C24</strain>
    </source>
</reference>
<evidence type="ECO:0000313" key="2">
    <source>
        <dbReference type="EMBL" id="VYS53530.1"/>
    </source>
</evidence>
<dbReference type="EMBL" id="CACRSJ010000105">
    <property type="protein sequence ID" value="VYS53530.1"/>
    <property type="molecule type" value="Genomic_DNA"/>
</dbReference>
<protein>
    <submittedName>
        <fullName evidence="1">Uncharacterized protein</fullName>
    </submittedName>
</protein>
<gene>
    <name evidence="2" type="ORF">AN1_LOCUS8988</name>
    <name evidence="1" type="ORF">C24_LOCUS8840</name>
</gene>
<accession>A0A654EXN8</accession>
<dbReference type="AlphaFoldDB" id="A0A5S9X1F8"/>